<dbReference type="OrthoDB" id="8467276at2"/>
<keyword evidence="3" id="KW-1185">Reference proteome</keyword>
<dbReference type="Proteomes" id="UP000248863">
    <property type="component" value="Unassembled WGS sequence"/>
</dbReference>
<proteinExistence type="predicted"/>
<gene>
    <name evidence="2" type="ORF">CH338_01220</name>
</gene>
<evidence type="ECO:0000313" key="3">
    <source>
        <dbReference type="Proteomes" id="UP000248863"/>
    </source>
</evidence>
<accession>A0A327KUX0</accession>
<dbReference type="EMBL" id="NPEU01000005">
    <property type="protein sequence ID" value="RAI42061.1"/>
    <property type="molecule type" value="Genomic_DNA"/>
</dbReference>
<evidence type="ECO:0000256" key="1">
    <source>
        <dbReference type="SAM" id="MobiDB-lite"/>
    </source>
</evidence>
<reference evidence="2 3" key="1">
    <citation type="submission" date="2017-07" db="EMBL/GenBank/DDBJ databases">
        <title>Draft Genome Sequences of Select Purple Nonsulfur Bacteria.</title>
        <authorList>
            <person name="Lasarre B."/>
            <person name="Mckinlay J.B."/>
        </authorList>
    </citation>
    <scope>NUCLEOTIDE SEQUENCE [LARGE SCALE GENOMIC DNA]</scope>
    <source>
        <strain evidence="2 3">DSM 11907</strain>
    </source>
</reference>
<name>A0A327KUX0_9BRAD</name>
<comment type="caution">
    <text evidence="2">The sequence shown here is derived from an EMBL/GenBank/DDBJ whole genome shotgun (WGS) entry which is preliminary data.</text>
</comment>
<feature type="region of interest" description="Disordered" evidence="1">
    <location>
        <begin position="170"/>
        <end position="247"/>
    </location>
</feature>
<evidence type="ECO:0000313" key="2">
    <source>
        <dbReference type="EMBL" id="RAI42061.1"/>
    </source>
</evidence>
<dbReference type="RefSeq" id="WP_111355217.1">
    <property type="nucleotide sequence ID" value="NZ_NHSK01000076.1"/>
</dbReference>
<organism evidence="2 3">
    <name type="scientific">Rhodoplanes elegans</name>
    <dbReference type="NCBI Taxonomy" id="29408"/>
    <lineage>
        <taxon>Bacteria</taxon>
        <taxon>Pseudomonadati</taxon>
        <taxon>Pseudomonadota</taxon>
        <taxon>Alphaproteobacteria</taxon>
        <taxon>Hyphomicrobiales</taxon>
        <taxon>Nitrobacteraceae</taxon>
        <taxon>Rhodoplanes</taxon>
    </lineage>
</organism>
<protein>
    <submittedName>
        <fullName evidence="2">Uncharacterized protein</fullName>
    </submittedName>
</protein>
<sequence>MDLVTLVALCSIGVDPKVMHALVWHQSGGEPWSFTIPGEVEPRIFRKVRDVVAEARAVHVAAAVRVGLTGLSIAPSAVTMMTFLPCPNIATAARQIVQLRTRCEASGRTDVDPTSCALAAYRGSWERPDTRFAAAVRASVANGDAPDFDMPEDTGLAFRDMVLDLDAPASEVPSSRTLSAADDRERGWSSGLFPLPRSTSGDPSERRSIAGPAPDSVQRDRKPNVGPRADNPPADGLFVARSSRREP</sequence>
<dbReference type="AlphaFoldDB" id="A0A327KUX0"/>